<comment type="caution">
    <text evidence="1">The sequence shown here is derived from an EMBL/GenBank/DDBJ whole genome shotgun (WGS) entry which is preliminary data.</text>
</comment>
<reference evidence="1 2" key="1">
    <citation type="submission" date="2021-08" db="EMBL/GenBank/DDBJ databases">
        <authorList>
            <person name="Peeters C."/>
        </authorList>
    </citation>
    <scope>NUCLEOTIDE SEQUENCE [LARGE SCALE GENOMIC DNA]</scope>
    <source>
        <strain evidence="1 2">LMG 32289</strain>
    </source>
</reference>
<dbReference type="Proteomes" id="UP000706525">
    <property type="component" value="Unassembled WGS sequence"/>
</dbReference>
<protein>
    <submittedName>
        <fullName evidence="1">Uncharacterized protein</fullName>
    </submittedName>
</protein>
<gene>
    <name evidence="1" type="ORF">LMG32289_05392</name>
</gene>
<proteinExistence type="predicted"/>
<evidence type="ECO:0000313" key="2">
    <source>
        <dbReference type="Proteomes" id="UP000706525"/>
    </source>
</evidence>
<dbReference type="EMBL" id="CAJZAG010000012">
    <property type="protein sequence ID" value="CAG9183690.1"/>
    <property type="molecule type" value="Genomic_DNA"/>
</dbReference>
<keyword evidence="2" id="KW-1185">Reference proteome</keyword>
<dbReference type="RefSeq" id="WP_223993975.1">
    <property type="nucleotide sequence ID" value="NZ_CAJZAG010000012.1"/>
</dbReference>
<evidence type="ECO:0000313" key="1">
    <source>
        <dbReference type="EMBL" id="CAG9183690.1"/>
    </source>
</evidence>
<organism evidence="1 2">
    <name type="scientific">Cupriavidus pampae</name>
    <dbReference type="NCBI Taxonomy" id="659251"/>
    <lineage>
        <taxon>Bacteria</taxon>
        <taxon>Pseudomonadati</taxon>
        <taxon>Pseudomonadota</taxon>
        <taxon>Betaproteobacteria</taxon>
        <taxon>Burkholderiales</taxon>
        <taxon>Burkholderiaceae</taxon>
        <taxon>Cupriavidus</taxon>
    </lineage>
</organism>
<name>A0ABM8XTK6_9BURK</name>
<sequence>MTSIYRGVDAVQQGQLFWATFTHHWPMPFQLEGHGGAVLDDTAAAKMLVVAVAESPRDEDRLRVQLLVSTVLELEVSLTREQQEFICGTHRGRAVDEVSAVDVLSLHAPICGEWLHFEDNDARRDGEESEHG</sequence>
<accession>A0ABM8XTK6</accession>